<evidence type="ECO:0000259" key="3">
    <source>
        <dbReference type="Pfam" id="PF14748"/>
    </source>
</evidence>
<feature type="compositionally biased region" description="Basic and acidic residues" evidence="2">
    <location>
        <begin position="211"/>
        <end position="221"/>
    </location>
</feature>
<sequence length="221" mass="23074">MPSLAARTGRGVTLLSAAGRCTADQAERARQLLALSGEVLVVPESEQAALAPLSSGGAATVLYLVEAMVEAGAVRGVAREDARAVMAQVLRGAAALMEEDDTELAAIRASICAPGGTGVRRIARLDRDGGARGGDRRPRRRGLRTVPSGGRPRSAGVSCDAAVRRLVVPPRATCRYRAGPGRGRSGRTRARRRAPAVPRARPPRPGAEPVPRNREGRTGRG</sequence>
<dbReference type="Proteomes" id="UP000275395">
    <property type="component" value="Unassembled WGS sequence"/>
</dbReference>
<comment type="caution">
    <text evidence="4">The sequence shown here is derived from an EMBL/GenBank/DDBJ whole genome shotgun (WGS) entry which is preliminary data.</text>
</comment>
<dbReference type="Gene3D" id="3.40.50.720">
    <property type="entry name" value="NAD(P)-binding Rossmann-like Domain"/>
    <property type="match status" value="1"/>
</dbReference>
<keyword evidence="1" id="KW-0560">Oxidoreductase</keyword>
<feature type="domain" description="Pyrroline-5-carboxylate reductase dimerisation" evidence="3">
    <location>
        <begin position="44"/>
        <end position="129"/>
    </location>
</feature>
<gene>
    <name evidence="4" type="ORF">D9V30_04305</name>
</gene>
<dbReference type="SUPFAM" id="SSF48179">
    <property type="entry name" value="6-phosphogluconate dehydrogenase C-terminal domain-like"/>
    <property type="match status" value="1"/>
</dbReference>
<feature type="compositionally biased region" description="Basic residues" evidence="2">
    <location>
        <begin position="184"/>
        <end position="194"/>
    </location>
</feature>
<dbReference type="PANTHER" id="PTHR11645:SF0">
    <property type="entry name" value="PYRROLINE-5-CARBOXYLATE REDUCTASE 3"/>
    <property type="match status" value="1"/>
</dbReference>
<evidence type="ECO:0000313" key="5">
    <source>
        <dbReference type="Proteomes" id="UP000275395"/>
    </source>
</evidence>
<organism evidence="4 5">
    <name type="scientific">Mycetocola reblochoni</name>
    <dbReference type="NCBI Taxonomy" id="331618"/>
    <lineage>
        <taxon>Bacteria</taxon>
        <taxon>Bacillati</taxon>
        <taxon>Actinomycetota</taxon>
        <taxon>Actinomycetes</taxon>
        <taxon>Micrococcales</taxon>
        <taxon>Microbacteriaceae</taxon>
        <taxon>Mycetocola</taxon>
    </lineage>
</organism>
<name>A0A3L6ZQF4_9MICO</name>
<dbReference type="AlphaFoldDB" id="A0A3L6ZQF4"/>
<dbReference type="PANTHER" id="PTHR11645">
    <property type="entry name" value="PYRROLINE-5-CARBOXYLATE REDUCTASE"/>
    <property type="match status" value="1"/>
</dbReference>
<dbReference type="InterPro" id="IPR008927">
    <property type="entry name" value="6-PGluconate_DH-like_C_sf"/>
</dbReference>
<proteinExistence type="predicted"/>
<reference evidence="4 5" key="1">
    <citation type="submission" date="2018-10" db="EMBL/GenBank/DDBJ databases">
        <authorList>
            <person name="Li J."/>
        </authorList>
    </citation>
    <scope>NUCLEOTIDE SEQUENCE [LARGE SCALE GENOMIC DNA]</scope>
    <source>
        <strain evidence="4 5">JCM 30549</strain>
    </source>
</reference>
<dbReference type="EMBL" id="RCUW01000003">
    <property type="protein sequence ID" value="RLP70173.1"/>
    <property type="molecule type" value="Genomic_DNA"/>
</dbReference>
<evidence type="ECO:0000256" key="1">
    <source>
        <dbReference type="ARBA" id="ARBA00023002"/>
    </source>
</evidence>
<evidence type="ECO:0000313" key="4">
    <source>
        <dbReference type="EMBL" id="RLP70173.1"/>
    </source>
</evidence>
<accession>A0A3L6ZQF4</accession>
<feature type="region of interest" description="Disordered" evidence="2">
    <location>
        <begin position="127"/>
        <end position="157"/>
    </location>
</feature>
<dbReference type="GO" id="GO:0004735">
    <property type="term" value="F:pyrroline-5-carboxylate reductase activity"/>
    <property type="evidence" value="ECO:0007669"/>
    <property type="project" value="TreeGrafter"/>
</dbReference>
<dbReference type="GO" id="GO:0055129">
    <property type="term" value="P:L-proline biosynthetic process"/>
    <property type="evidence" value="ECO:0007669"/>
    <property type="project" value="TreeGrafter"/>
</dbReference>
<dbReference type="Gene3D" id="1.10.3730.10">
    <property type="entry name" value="ProC C-terminal domain-like"/>
    <property type="match status" value="1"/>
</dbReference>
<protein>
    <recommendedName>
        <fullName evidence="3">Pyrroline-5-carboxylate reductase dimerisation domain-containing protein</fullName>
    </recommendedName>
</protein>
<evidence type="ECO:0000256" key="2">
    <source>
        <dbReference type="SAM" id="MobiDB-lite"/>
    </source>
</evidence>
<feature type="region of interest" description="Disordered" evidence="2">
    <location>
        <begin position="174"/>
        <end position="221"/>
    </location>
</feature>
<dbReference type="InterPro" id="IPR029036">
    <property type="entry name" value="P5CR_dimer"/>
</dbReference>
<feature type="compositionally biased region" description="Basic and acidic residues" evidence="2">
    <location>
        <begin position="127"/>
        <end position="136"/>
    </location>
</feature>
<dbReference type="Pfam" id="PF14748">
    <property type="entry name" value="P5CR_dimer"/>
    <property type="match status" value="1"/>
</dbReference>